<dbReference type="InterPro" id="IPR029000">
    <property type="entry name" value="Cyclophilin-like_dom_sf"/>
</dbReference>
<dbReference type="GO" id="GO:0003755">
    <property type="term" value="F:peptidyl-prolyl cis-trans isomerase activity"/>
    <property type="evidence" value="ECO:0007669"/>
    <property type="project" value="UniProtKB-UniRule"/>
</dbReference>
<accession>C9YAS6</accession>
<protein>
    <recommendedName>
        <fullName evidence="4">Peptidyl-prolyl cis-trans isomerase</fullName>
        <shortName evidence="4">PPIase</shortName>
        <ecNumber evidence="4">5.2.1.8</ecNumber>
    </recommendedName>
</protein>
<dbReference type="PRINTS" id="PR00153">
    <property type="entry name" value="CSAPPISMRASE"/>
</dbReference>
<evidence type="ECO:0000259" key="5">
    <source>
        <dbReference type="PROSITE" id="PS50072"/>
    </source>
</evidence>
<dbReference type="Pfam" id="PF00160">
    <property type="entry name" value="Pro_isomerase"/>
    <property type="match status" value="1"/>
</dbReference>
<evidence type="ECO:0000256" key="1">
    <source>
        <dbReference type="ARBA" id="ARBA00007365"/>
    </source>
</evidence>
<dbReference type="PROSITE" id="PS50072">
    <property type="entry name" value="CSA_PPIASE_2"/>
    <property type="match status" value="1"/>
</dbReference>
<dbReference type="Gene3D" id="2.40.100.10">
    <property type="entry name" value="Cyclophilin-like"/>
    <property type="match status" value="1"/>
</dbReference>
<gene>
    <name evidence="6" type="primary">rotA</name>
    <name evidence="6" type="ORF">Csp_A12270</name>
</gene>
<dbReference type="PROSITE" id="PS00170">
    <property type="entry name" value="CSA_PPIASE_1"/>
    <property type="match status" value="1"/>
</dbReference>
<dbReference type="SUPFAM" id="SSF50891">
    <property type="entry name" value="Cyclophilin-like"/>
    <property type="match status" value="1"/>
</dbReference>
<reference evidence="6" key="1">
    <citation type="journal article" date="2010" name="Nature">
        <title>The dynamic genome of Hydra.</title>
        <authorList>
            <person name="Chapman J.A."/>
            <person name="Kirkness E.F."/>
            <person name="Simakov O."/>
            <person name="Hampson S.E."/>
            <person name="Mitros T."/>
            <person name="Weinmaier T."/>
            <person name="Rattei T."/>
            <person name="Balasubramanian P.G."/>
            <person name="Borman J."/>
            <person name="Busam D."/>
            <person name="Disbennett K."/>
            <person name="Pfannkoch C."/>
            <person name="Sumin N."/>
            <person name="Sutton G."/>
            <person name="Viswanathan L."/>
            <person name="Walenz B."/>
            <person name="Goodstein D.M."/>
            <person name="Hellsten U."/>
            <person name="Kawashima T."/>
            <person name="Prochnik S.E."/>
            <person name="Putnam N.H."/>
            <person name="Shu S."/>
            <person name="Blumberg B."/>
            <person name="Dana C.E."/>
            <person name="Gee L."/>
            <person name="Kibler D.F."/>
            <person name="Law L."/>
            <person name="Lindgens D."/>
            <person name="Martinez D.E."/>
            <person name="Peng J."/>
            <person name="Wigge P.A."/>
            <person name="Bertulat B."/>
            <person name="Guder C."/>
            <person name="Nakamura Y."/>
            <person name="Ozbek S."/>
            <person name="Watanabe H."/>
            <person name="Khalturin K."/>
            <person name="Hemmrich G."/>
            <person name="Franke A."/>
            <person name="Augustin R."/>
            <person name="Fraune S."/>
            <person name="Hayakawa E."/>
            <person name="Hayakawa S."/>
            <person name="Hirose M."/>
            <person name="Hwang J."/>
            <person name="Ikeo K."/>
            <person name="Nishimiya-Fujisawa C."/>
            <person name="Ogura A."/>
            <person name="Takahashi T."/>
            <person name="Steinmetz P.R."/>
            <person name="Zhang X."/>
            <person name="Aufschnaiter R."/>
            <person name="Eder M.K."/>
            <person name="Gorny A.K."/>
            <person name="Salvenmoser W."/>
            <person name="Heimberg A.M."/>
            <person name="Wheeler B.M."/>
            <person name="Peterson K.J."/>
            <person name="Boettger A."/>
            <person name="Tischler P."/>
            <person name="Wolf A."/>
            <person name="Gojobori T."/>
            <person name="Remington K.A."/>
            <person name="Strausberg R.L."/>
            <person name="Venter J."/>
            <person name="Technau U."/>
            <person name="Hobmayer B."/>
            <person name="Bosch T.C."/>
            <person name="Holstein T.W."/>
            <person name="Fujisawa T."/>
            <person name="Bode H.R."/>
            <person name="David C.N."/>
            <person name="Rokhsar D.S."/>
            <person name="Steele R.E."/>
        </authorList>
    </citation>
    <scope>NUCLEOTIDE SEQUENCE</scope>
</reference>
<proteinExistence type="inferred from homology"/>
<comment type="similarity">
    <text evidence="1 4">Belongs to the cyclophilin-type PPIase family.</text>
</comment>
<dbReference type="EC" id="5.2.1.8" evidence="4"/>
<dbReference type="InterPro" id="IPR002130">
    <property type="entry name" value="Cyclophilin-type_PPIase_dom"/>
</dbReference>
<feature type="domain" description="PPIase cyclophilin-type" evidence="5">
    <location>
        <begin position="51"/>
        <end position="208"/>
    </location>
</feature>
<dbReference type="AlphaFoldDB" id="C9YAS6"/>
<evidence type="ECO:0000313" key="6">
    <source>
        <dbReference type="EMBL" id="CBA29463.1"/>
    </source>
</evidence>
<dbReference type="PANTHER" id="PTHR43246">
    <property type="entry name" value="PEPTIDYL-PROLYL CIS-TRANS ISOMERASE CYP38, CHLOROPLASTIC"/>
    <property type="match status" value="1"/>
</dbReference>
<sequence length="210" mass="23211">MDAAKRSMEDFLRRSPLMAYRLQAFARSLFVLLAMGVACVSYAQEQTTKVVFQTTAGNFTVELYPDRAPKTVENFVQYVKDKHYNGTIFHRVIPNFMVQGGGFTSAMQQKATRAPVPLEANNKLKNDRGTIAMARTSDPNSATAQFFINVVDNQNLNAPRPDGYGYTVFGKVIQGMDTIDKIRTVPTTSAGMFQDVPQTPIVINSATLAP</sequence>
<dbReference type="EMBL" id="FN543104">
    <property type="protein sequence ID" value="CBA29463.1"/>
    <property type="molecule type" value="Genomic_DNA"/>
</dbReference>
<evidence type="ECO:0000256" key="3">
    <source>
        <dbReference type="ARBA" id="ARBA00023235"/>
    </source>
</evidence>
<dbReference type="InterPro" id="IPR044665">
    <property type="entry name" value="E_coli_cyclophilin_A-like"/>
</dbReference>
<keyword evidence="2 4" id="KW-0697">Rotamase</keyword>
<comment type="catalytic activity">
    <reaction evidence="4">
        <text>[protein]-peptidylproline (omega=180) = [protein]-peptidylproline (omega=0)</text>
        <dbReference type="Rhea" id="RHEA:16237"/>
        <dbReference type="Rhea" id="RHEA-COMP:10747"/>
        <dbReference type="Rhea" id="RHEA-COMP:10748"/>
        <dbReference type="ChEBI" id="CHEBI:83833"/>
        <dbReference type="ChEBI" id="CHEBI:83834"/>
        <dbReference type="EC" id="5.2.1.8"/>
    </reaction>
</comment>
<keyword evidence="3 4" id="KW-0413">Isomerase</keyword>
<evidence type="ECO:0000256" key="4">
    <source>
        <dbReference type="RuleBase" id="RU363019"/>
    </source>
</evidence>
<dbReference type="InterPro" id="IPR020892">
    <property type="entry name" value="Cyclophilin-type_PPIase_CS"/>
</dbReference>
<dbReference type="GO" id="GO:0006457">
    <property type="term" value="P:protein folding"/>
    <property type="evidence" value="ECO:0007669"/>
    <property type="project" value="InterPro"/>
</dbReference>
<name>C9YAS6_CURXX</name>
<organism evidence="6">
    <name type="scientific">Curvibacter symbiont subsp. Hydra magnipapillata</name>
    <dbReference type="NCBI Taxonomy" id="667019"/>
    <lineage>
        <taxon>Bacteria</taxon>
        <taxon>Pseudomonadati</taxon>
        <taxon>Pseudomonadota</taxon>
        <taxon>Betaproteobacteria</taxon>
        <taxon>Burkholderiales</taxon>
        <taxon>Comamonadaceae</taxon>
        <taxon>Curvibacter</taxon>
    </lineage>
</organism>
<dbReference type="CDD" id="cd01920">
    <property type="entry name" value="cyclophilin_EcCYP_like"/>
    <property type="match status" value="1"/>
</dbReference>
<comment type="function">
    <text evidence="4">PPIases accelerate the folding of proteins. It catalyzes the cis-trans isomerization of proline imidic peptide bonds in oligopeptides.</text>
</comment>
<evidence type="ECO:0000256" key="2">
    <source>
        <dbReference type="ARBA" id="ARBA00023110"/>
    </source>
</evidence>